<feature type="transmembrane region" description="Helical" evidence="9">
    <location>
        <begin position="552"/>
        <end position="577"/>
    </location>
</feature>
<gene>
    <name evidence="11" type="ORF">g.38771</name>
</gene>
<dbReference type="PANTHER" id="PTHR19229:SF209">
    <property type="entry name" value="ATP-BINDING CASSETTE SUB-FAMILY A MEMBER 5 ISOFORM X1"/>
    <property type="match status" value="1"/>
</dbReference>
<keyword evidence="6" id="KW-0067">ATP-binding</keyword>
<comment type="subcellular location">
    <subcellularLocation>
        <location evidence="1">Membrane</location>
        <topology evidence="1">Multi-pass membrane protein</topology>
    </subcellularLocation>
</comment>
<dbReference type="InterPro" id="IPR056264">
    <property type="entry name" value="R2_ABCA1-4-like"/>
</dbReference>
<feature type="transmembrane region" description="Helical" evidence="9">
    <location>
        <begin position="349"/>
        <end position="368"/>
    </location>
</feature>
<dbReference type="AlphaFoldDB" id="A0A1B6DZ36"/>
<keyword evidence="8 9" id="KW-0472">Membrane</keyword>
<dbReference type="InterPro" id="IPR003439">
    <property type="entry name" value="ABC_transporter-like_ATP-bd"/>
</dbReference>
<keyword evidence="4 9" id="KW-0812">Transmembrane</keyword>
<evidence type="ECO:0000256" key="7">
    <source>
        <dbReference type="ARBA" id="ARBA00022989"/>
    </source>
</evidence>
<evidence type="ECO:0000313" key="11">
    <source>
        <dbReference type="EMBL" id="JAS30919.1"/>
    </source>
</evidence>
<dbReference type="FunFam" id="3.40.50.300:FF:000335">
    <property type="entry name" value="ATP binding cassette subfamily A member 5"/>
    <property type="match status" value="1"/>
</dbReference>
<protein>
    <recommendedName>
        <fullName evidence="10">ABC transporter domain-containing protein</fullName>
    </recommendedName>
</protein>
<dbReference type="EMBL" id="GEDC01006379">
    <property type="protein sequence ID" value="JAS30919.1"/>
    <property type="molecule type" value="Transcribed_RNA"/>
</dbReference>
<evidence type="ECO:0000256" key="9">
    <source>
        <dbReference type="SAM" id="Phobius"/>
    </source>
</evidence>
<evidence type="ECO:0000256" key="4">
    <source>
        <dbReference type="ARBA" id="ARBA00022692"/>
    </source>
</evidence>
<feature type="transmembrane region" description="Helical" evidence="9">
    <location>
        <begin position="506"/>
        <end position="532"/>
    </location>
</feature>
<name>A0A1B6DZ36_9HEMI</name>
<feature type="transmembrane region" description="Helical" evidence="9">
    <location>
        <begin position="626"/>
        <end position="645"/>
    </location>
</feature>
<dbReference type="CDD" id="cd03263">
    <property type="entry name" value="ABC_subfamily_A"/>
    <property type="match status" value="2"/>
</dbReference>
<dbReference type="InterPro" id="IPR026082">
    <property type="entry name" value="ABCA"/>
</dbReference>
<evidence type="ECO:0000256" key="2">
    <source>
        <dbReference type="ARBA" id="ARBA00008869"/>
    </source>
</evidence>
<feature type="transmembrane region" description="Helical" evidence="9">
    <location>
        <begin position="699"/>
        <end position="720"/>
    </location>
</feature>
<dbReference type="PANTHER" id="PTHR19229">
    <property type="entry name" value="ATP-BINDING CASSETTE TRANSPORTER SUBFAMILY A ABCA"/>
    <property type="match status" value="1"/>
</dbReference>
<accession>A0A1B6DZ36</accession>
<proteinExistence type="inferred from homology"/>
<evidence type="ECO:0000256" key="5">
    <source>
        <dbReference type="ARBA" id="ARBA00022741"/>
    </source>
</evidence>
<dbReference type="Pfam" id="PF00005">
    <property type="entry name" value="ABC_tran"/>
    <property type="match status" value="2"/>
</dbReference>
<evidence type="ECO:0000259" key="10">
    <source>
        <dbReference type="PROSITE" id="PS50893"/>
    </source>
</evidence>
<keyword evidence="7 9" id="KW-1133">Transmembrane helix</keyword>
<dbReference type="Pfam" id="PF12698">
    <property type="entry name" value="ABC2_membrane_3"/>
    <property type="match status" value="1"/>
</dbReference>
<dbReference type="PROSITE" id="PS00211">
    <property type="entry name" value="ABC_TRANSPORTER_1"/>
    <property type="match status" value="1"/>
</dbReference>
<dbReference type="GO" id="GO:0016020">
    <property type="term" value="C:membrane"/>
    <property type="evidence" value="ECO:0007669"/>
    <property type="project" value="UniProtKB-SubCell"/>
</dbReference>
<keyword evidence="3" id="KW-0813">Transport</keyword>
<evidence type="ECO:0000256" key="8">
    <source>
        <dbReference type="ARBA" id="ARBA00023136"/>
    </source>
</evidence>
<keyword evidence="5" id="KW-0547">Nucleotide-binding</keyword>
<dbReference type="InterPro" id="IPR013525">
    <property type="entry name" value="ABC2_TM"/>
</dbReference>
<dbReference type="PROSITE" id="PS50893">
    <property type="entry name" value="ABC_TRANSPORTER_2"/>
    <property type="match status" value="1"/>
</dbReference>
<reference evidence="11" key="1">
    <citation type="submission" date="2015-12" db="EMBL/GenBank/DDBJ databases">
        <title>De novo transcriptome assembly of four potential Pierce s Disease insect vectors from Arizona vineyards.</title>
        <authorList>
            <person name="Tassone E.E."/>
        </authorList>
    </citation>
    <scope>NUCLEOTIDE SEQUENCE</scope>
</reference>
<evidence type="ECO:0000256" key="1">
    <source>
        <dbReference type="ARBA" id="ARBA00004141"/>
    </source>
</evidence>
<dbReference type="SMART" id="SM00382">
    <property type="entry name" value="AAA"/>
    <property type="match status" value="1"/>
</dbReference>
<dbReference type="SUPFAM" id="SSF52540">
    <property type="entry name" value="P-loop containing nucleoside triphosphate hydrolases"/>
    <property type="match status" value="2"/>
</dbReference>
<dbReference type="Pfam" id="PF23321">
    <property type="entry name" value="R1_ABCA1"/>
    <property type="match status" value="1"/>
</dbReference>
<dbReference type="GO" id="GO:0016887">
    <property type="term" value="F:ATP hydrolysis activity"/>
    <property type="evidence" value="ECO:0007669"/>
    <property type="project" value="InterPro"/>
</dbReference>
<comment type="similarity">
    <text evidence="2">Belongs to the ABC transporter superfamily. ABCA family.</text>
</comment>
<dbReference type="GO" id="GO:0005524">
    <property type="term" value="F:ATP binding"/>
    <property type="evidence" value="ECO:0007669"/>
    <property type="project" value="UniProtKB-KW"/>
</dbReference>
<dbReference type="GO" id="GO:0140359">
    <property type="term" value="F:ABC-type transporter activity"/>
    <property type="evidence" value="ECO:0007669"/>
    <property type="project" value="InterPro"/>
</dbReference>
<dbReference type="InterPro" id="IPR027417">
    <property type="entry name" value="P-loop_NTPase"/>
</dbReference>
<sequence>MITICGYDIRKPGSFSNIHQMIGLCPQHDILFDVLSPYEHLEFFARIRGVSSSSLEEVIIRTLKDIDLEESANVFCKYLSGGQRRKLSVGIAIIGDPKIIILDEPTAGVDIVSKRHLWTVLQNKKHDKVILLSTHFMDEADILADRKAVISKGRVRCCGTSLFLKNKFGVGYHLTLVMRDTLPDKTSDIVNLVCEFVPKAKYSRKIAHDLSFILPLNSVDNFPLLFTTIEEEIKTQSRGLNIISYGVSMTTLGEVFFRLEKNEEDLSEVNDFPQATQKHSTYLPLILESNYDDKGKSMQDFQTGDHEDSEIMVDNAVELRSDDIIKKPFYIFFAMLKLRMLCLMRDFKTFINIVIITLIFCFIGILIMGHEMIAPSMKPLPLNIGTFEVAIAMHNETSHSVARLSSHISNDMKVEWYNGSFASLLNKSSLNLIAAVNITNCCHPSNLSFSIVYNDTQIHSLPTVINTINNAVYRMMLDNASMTQNRTFTLSTHPFQKISSSGNFNYLAFIGSFWLGMGLVIASATIVIDAIIDRETKSKNQLRVNGLSFLGYYGPYILIFTGIMIILCFGLLCLLYLFKFECLKETSALIPLLGTVFLFCISSVTFTTCVSFVFNKAETAQTHMANMIIFLGLIPFAITTALYSVNSDSMAPYIAHLIFSVLNPMYVPYSLFYFIFKVPSACRLNLALSCSSQYLNKEVITLVVGTLLQIPIYLSVLFILDYGKAGGSFTDFVHQIFRIKSNMKRKTSVSSNAIPSENCDLKAEQEKVDSFIHGSIPPLSNYPVIVVQNLKKEYLGKGKLSKLCKKKSKVQVEPKVAVKNLSFVVESGDIFGLLGHNGAGKSTAIRLITAEETPTKGSINIRGQNIVPGISDVFGLIGYCPQHDAQWKTITIREHLELYSVIRGIPTRKIKRTIDSLITGLQLEEYANVQTQHCSGGTKRKLSFAISMIGNPCVVLMDEPTTGIDHYSRRFIWDKIITTFQGKQGAILTTHSMDEADTLCTKVGIMVQGELRCIGSTQHLKNQYGAGYTLEIKLNHSDGSTSILERHNALKLFVDQLFPEASVESDFIGRIVYNVPQESVTSLSMCFTQLEQAKENFKIEEYSFSQTTLEQVFLNFAIYESEL</sequence>
<dbReference type="Gene3D" id="3.40.50.300">
    <property type="entry name" value="P-loop containing nucleotide triphosphate hydrolases"/>
    <property type="match status" value="2"/>
</dbReference>
<evidence type="ECO:0000256" key="6">
    <source>
        <dbReference type="ARBA" id="ARBA00022840"/>
    </source>
</evidence>
<dbReference type="InterPro" id="IPR017871">
    <property type="entry name" value="ABC_transporter-like_CS"/>
</dbReference>
<feature type="transmembrane region" description="Helical" evidence="9">
    <location>
        <begin position="657"/>
        <end position="676"/>
    </location>
</feature>
<dbReference type="InterPro" id="IPR003593">
    <property type="entry name" value="AAA+_ATPase"/>
</dbReference>
<dbReference type="GO" id="GO:0005319">
    <property type="term" value="F:lipid transporter activity"/>
    <property type="evidence" value="ECO:0007669"/>
    <property type="project" value="TreeGrafter"/>
</dbReference>
<feature type="domain" description="ABC transporter" evidence="10">
    <location>
        <begin position="798"/>
        <end position="1033"/>
    </location>
</feature>
<feature type="transmembrane region" description="Helical" evidence="9">
    <location>
        <begin position="589"/>
        <end position="614"/>
    </location>
</feature>
<evidence type="ECO:0000256" key="3">
    <source>
        <dbReference type="ARBA" id="ARBA00022448"/>
    </source>
</evidence>
<organism evidence="11">
    <name type="scientific">Clastoptera arizonana</name>
    <name type="common">Arizona spittle bug</name>
    <dbReference type="NCBI Taxonomy" id="38151"/>
    <lineage>
        <taxon>Eukaryota</taxon>
        <taxon>Metazoa</taxon>
        <taxon>Ecdysozoa</taxon>
        <taxon>Arthropoda</taxon>
        <taxon>Hexapoda</taxon>
        <taxon>Insecta</taxon>
        <taxon>Pterygota</taxon>
        <taxon>Neoptera</taxon>
        <taxon>Paraneoptera</taxon>
        <taxon>Hemiptera</taxon>
        <taxon>Auchenorrhyncha</taxon>
        <taxon>Cercopoidea</taxon>
        <taxon>Clastopteridae</taxon>
        <taxon>Clastoptera</taxon>
    </lineage>
</organism>